<accession>A0A1I7KI44</accession>
<proteinExistence type="predicted"/>
<dbReference type="InterPro" id="IPR026444">
    <property type="entry name" value="Secre_tail"/>
</dbReference>
<dbReference type="OrthoDB" id="979598at2"/>
<dbReference type="STRING" id="388950.GCA_001611675_03107"/>
<dbReference type="EMBL" id="FPCA01000005">
    <property type="protein sequence ID" value="SFU97108.1"/>
    <property type="molecule type" value="Genomic_DNA"/>
</dbReference>
<evidence type="ECO:0000313" key="2">
    <source>
        <dbReference type="EMBL" id="SFU97108.1"/>
    </source>
</evidence>
<dbReference type="RefSeq" id="WP_068839000.1">
    <property type="nucleotide sequence ID" value="NZ_BMXC01000006.1"/>
</dbReference>
<feature type="domain" description="Secretion system C-terminal sorting" evidence="1">
    <location>
        <begin position="344"/>
        <end position="419"/>
    </location>
</feature>
<protein>
    <submittedName>
        <fullName evidence="2">Por secretion system C-terminal sorting domain-containing protein</fullName>
    </submittedName>
</protein>
<evidence type="ECO:0000313" key="3">
    <source>
        <dbReference type="Proteomes" id="UP000182491"/>
    </source>
</evidence>
<keyword evidence="3" id="KW-1185">Reference proteome</keyword>
<sequence length="420" mass="47038">MMNLNGKTMNFISTLETMAKLALALLLALLPLHQLLAQESSSEKTKELRVKIVRELNGQTQVTDTVVQAQDQDQEVLINSLRALKTDTALARRLRTNLGGTFRFDTTVVVKDIKKRIYSSSGAALDTAEFRRLHGDKIKVYKLDKALNTADRQVFVNRIRTQDTTMYRRLQEEGAIFYLNGDSLKGIHHFEVVNGAETVEIGSGNPAVFLRAAKNKDGVFLIHRDSAALNHLNPTRIAKIVVQRGNVISLDSLRGAGVKKVQIKISKDKETGAQKVYKIDEQGNEVEMKGDYLKLDHGDARITIIMKARVEDITAADKEALKEAGASVETKPRNELHVEEISFYPNPNNGRFNLSFKLDKRSTTRVSVMDSQGKEVFVDTVAEPAGEYNRQIDLTPFGPGLYYLQIAQGKKYHTKRILVK</sequence>
<name>A0A1I7KI44_9BACT</name>
<reference evidence="3" key="1">
    <citation type="submission" date="2016-10" db="EMBL/GenBank/DDBJ databases">
        <authorList>
            <person name="Varghese N."/>
        </authorList>
    </citation>
    <scope>NUCLEOTIDE SEQUENCE [LARGE SCALE GENOMIC DNA]</scope>
    <source>
        <strain evidence="3">DSM 18820</strain>
    </source>
</reference>
<organism evidence="2 3">
    <name type="scientific">Pontibacter akesuensis</name>
    <dbReference type="NCBI Taxonomy" id="388950"/>
    <lineage>
        <taxon>Bacteria</taxon>
        <taxon>Pseudomonadati</taxon>
        <taxon>Bacteroidota</taxon>
        <taxon>Cytophagia</taxon>
        <taxon>Cytophagales</taxon>
        <taxon>Hymenobacteraceae</taxon>
        <taxon>Pontibacter</taxon>
    </lineage>
</organism>
<dbReference type="NCBIfam" id="TIGR04183">
    <property type="entry name" value="Por_Secre_tail"/>
    <property type="match status" value="1"/>
</dbReference>
<evidence type="ECO:0000259" key="1">
    <source>
        <dbReference type="Pfam" id="PF18962"/>
    </source>
</evidence>
<dbReference type="Proteomes" id="UP000182491">
    <property type="component" value="Unassembled WGS sequence"/>
</dbReference>
<gene>
    <name evidence="2" type="ORF">SAMN04487941_3771</name>
</gene>
<dbReference type="Pfam" id="PF18962">
    <property type="entry name" value="Por_Secre_tail"/>
    <property type="match status" value="1"/>
</dbReference>
<dbReference type="AlphaFoldDB" id="A0A1I7KI44"/>